<dbReference type="EMBL" id="LLEI02000018">
    <property type="protein sequence ID" value="OAJ95501.1"/>
    <property type="molecule type" value="Genomic_DNA"/>
</dbReference>
<dbReference type="Pfam" id="PF07690">
    <property type="entry name" value="MFS_1"/>
    <property type="match status" value="1"/>
</dbReference>
<accession>A0A177Y3T3</accession>
<feature type="transmembrane region" description="Helical" evidence="6">
    <location>
        <begin position="305"/>
        <end position="329"/>
    </location>
</feature>
<feature type="transmembrane region" description="Helical" evidence="6">
    <location>
        <begin position="252"/>
        <end position="272"/>
    </location>
</feature>
<dbReference type="InterPro" id="IPR011701">
    <property type="entry name" value="MFS"/>
</dbReference>
<proteinExistence type="predicted"/>
<feature type="domain" description="Major facilitator superfamily (MFS) profile" evidence="7">
    <location>
        <begin position="10"/>
        <end position="393"/>
    </location>
</feature>
<evidence type="ECO:0000256" key="6">
    <source>
        <dbReference type="SAM" id="Phobius"/>
    </source>
</evidence>
<evidence type="ECO:0000313" key="9">
    <source>
        <dbReference type="Proteomes" id="UP000078406"/>
    </source>
</evidence>
<dbReference type="Gene3D" id="1.20.1250.20">
    <property type="entry name" value="MFS general substrate transporter like domains"/>
    <property type="match status" value="1"/>
</dbReference>
<dbReference type="InterPro" id="IPR020846">
    <property type="entry name" value="MFS_dom"/>
</dbReference>
<name>A0A177Y3T3_9VIBR</name>
<keyword evidence="4 6" id="KW-1133">Transmembrane helix</keyword>
<dbReference type="PANTHER" id="PTHR43124">
    <property type="entry name" value="PURINE EFFLUX PUMP PBUE"/>
    <property type="match status" value="1"/>
</dbReference>
<dbReference type="GO" id="GO:0022857">
    <property type="term" value="F:transmembrane transporter activity"/>
    <property type="evidence" value="ECO:0007669"/>
    <property type="project" value="InterPro"/>
</dbReference>
<protein>
    <submittedName>
        <fullName evidence="8">MFS transporter</fullName>
    </submittedName>
</protein>
<dbReference type="InterPro" id="IPR050189">
    <property type="entry name" value="MFS_Efflux_Transporters"/>
</dbReference>
<evidence type="ECO:0000256" key="1">
    <source>
        <dbReference type="ARBA" id="ARBA00004651"/>
    </source>
</evidence>
<feature type="transmembrane region" description="Helical" evidence="6">
    <location>
        <begin position="171"/>
        <end position="192"/>
    </location>
</feature>
<dbReference type="RefSeq" id="WP_049846387.1">
    <property type="nucleotide sequence ID" value="NZ_LLEI02000018.1"/>
</dbReference>
<feature type="transmembrane region" description="Helical" evidence="6">
    <location>
        <begin position="137"/>
        <end position="159"/>
    </location>
</feature>
<evidence type="ECO:0000256" key="5">
    <source>
        <dbReference type="ARBA" id="ARBA00023136"/>
    </source>
</evidence>
<sequence length="401" mass="42219">MSNSETSQKMTLRIWLALFVLALSTFNIVTTELAPIGLLTPMANALATSESYVGMTVSLYAWVGALSALVASVFLGGVGKKNLLIALSIVLVVSNGLAASAETFENLMLARVIGAVAHGAFWSIIGVSAASIVPSNYIGLATSIVFGGVSVASVFGVPISNYIGMHIGWRSAFMVMSGLSVLSLVGIASLVPQISEKSSVGIGAIKAVFKSSSLIKVYFATILTISAHFTAFTYIEPMLNSLTHISEEFVPVLLLVFGVAGIAGNVITALFIDKHLKTIAVLSVLFAASMLVLIGEFHVQWYQAHIGTALAIWGATASCIFVALQTWVLRLASEQAFPASALYVAFFNLAIGIGASLGAWLVASYNVSFLYIFAGVAMALSLVFITIVPMNSENVQRTQEA</sequence>
<evidence type="ECO:0000259" key="7">
    <source>
        <dbReference type="PROSITE" id="PS50850"/>
    </source>
</evidence>
<dbReference type="GO" id="GO:0005886">
    <property type="term" value="C:plasma membrane"/>
    <property type="evidence" value="ECO:0007669"/>
    <property type="project" value="UniProtKB-SubCell"/>
</dbReference>
<evidence type="ECO:0000256" key="4">
    <source>
        <dbReference type="ARBA" id="ARBA00022989"/>
    </source>
</evidence>
<feature type="transmembrane region" description="Helical" evidence="6">
    <location>
        <begin position="107"/>
        <end position="125"/>
    </location>
</feature>
<feature type="transmembrane region" description="Helical" evidence="6">
    <location>
        <begin position="341"/>
        <end position="363"/>
    </location>
</feature>
<dbReference type="SUPFAM" id="SSF103473">
    <property type="entry name" value="MFS general substrate transporter"/>
    <property type="match status" value="1"/>
</dbReference>
<evidence type="ECO:0000256" key="2">
    <source>
        <dbReference type="ARBA" id="ARBA00022475"/>
    </source>
</evidence>
<keyword evidence="2" id="KW-1003">Cell membrane</keyword>
<dbReference type="PROSITE" id="PS50850">
    <property type="entry name" value="MFS"/>
    <property type="match status" value="1"/>
</dbReference>
<feature type="transmembrane region" description="Helical" evidence="6">
    <location>
        <begin position="57"/>
        <end position="76"/>
    </location>
</feature>
<dbReference type="CDD" id="cd17324">
    <property type="entry name" value="MFS_NepI_like"/>
    <property type="match status" value="1"/>
</dbReference>
<dbReference type="Proteomes" id="UP000078406">
    <property type="component" value="Unassembled WGS sequence"/>
</dbReference>
<reference evidence="8 9" key="1">
    <citation type="journal article" date="2016" name="Syst. Appl. Microbiol.">
        <title>Vibrio bivalvicida sp. nov., a novel larval pathogen for bivalve molluscs reared in a hatchery.</title>
        <authorList>
            <person name="Dubert J."/>
            <person name="Romalde J.L."/>
            <person name="Prado S."/>
            <person name="Barja J.L."/>
        </authorList>
    </citation>
    <scope>NUCLEOTIDE SEQUENCE [LARGE SCALE GENOMIC DNA]</scope>
    <source>
        <strain evidence="8 9">605</strain>
    </source>
</reference>
<comment type="subcellular location">
    <subcellularLocation>
        <location evidence="1">Cell membrane</location>
        <topology evidence="1">Multi-pass membrane protein</topology>
    </subcellularLocation>
</comment>
<feature type="transmembrane region" description="Helical" evidence="6">
    <location>
        <begin position="83"/>
        <end position="101"/>
    </location>
</feature>
<organism evidence="8 9">
    <name type="scientific">Vibrio bivalvicida</name>
    <dbReference type="NCBI Taxonomy" id="1276888"/>
    <lineage>
        <taxon>Bacteria</taxon>
        <taxon>Pseudomonadati</taxon>
        <taxon>Pseudomonadota</taxon>
        <taxon>Gammaproteobacteria</taxon>
        <taxon>Vibrionales</taxon>
        <taxon>Vibrionaceae</taxon>
        <taxon>Vibrio</taxon>
        <taxon>Vibrio oreintalis group</taxon>
    </lineage>
</organism>
<feature type="transmembrane region" description="Helical" evidence="6">
    <location>
        <begin position="213"/>
        <end position="232"/>
    </location>
</feature>
<comment type="caution">
    <text evidence="8">The sequence shown here is derived from an EMBL/GenBank/DDBJ whole genome shotgun (WGS) entry which is preliminary data.</text>
</comment>
<evidence type="ECO:0000256" key="3">
    <source>
        <dbReference type="ARBA" id="ARBA00022692"/>
    </source>
</evidence>
<dbReference type="PANTHER" id="PTHR43124:SF3">
    <property type="entry name" value="CHLORAMPHENICOL EFFLUX PUMP RV0191"/>
    <property type="match status" value="1"/>
</dbReference>
<evidence type="ECO:0000313" key="8">
    <source>
        <dbReference type="EMBL" id="OAJ95501.1"/>
    </source>
</evidence>
<keyword evidence="3 6" id="KW-0812">Transmembrane</keyword>
<dbReference type="InterPro" id="IPR036259">
    <property type="entry name" value="MFS_trans_sf"/>
</dbReference>
<feature type="transmembrane region" description="Helical" evidence="6">
    <location>
        <begin position="279"/>
        <end position="299"/>
    </location>
</feature>
<dbReference type="AlphaFoldDB" id="A0A177Y3T3"/>
<keyword evidence="5 6" id="KW-0472">Membrane</keyword>
<gene>
    <name evidence="8" type="ORF">APB76_04040</name>
</gene>
<feature type="transmembrane region" description="Helical" evidence="6">
    <location>
        <begin position="369"/>
        <end position="388"/>
    </location>
</feature>